<sequence length="305" mass="33228">MATDLIMPAVNAQQGYPQFYPNQAHHTQYQHQNHHRSQSYQIPQNGANYTGVSSLSSSGSSGHSPTSPKTYHTRQARPLFMPAALRPNEFPSKPIPTPKTSRSEDNSPVGSLTRSNTSLLGFAGSAMSRLTRRSTDDSSKTFEDDELDVGLFPDVTAMPTRQHWKPDAASTVCDDPTCKRTFGYFTRRHHCRRCGNIFCDFHSSKVAPLDQDANYNPRGTLSRSCNHCHAEYQSWRSRNSSRNSSSASSEAAAGSNNNHLIDSKGPVNPIAAAASASEPALAGLGLAKGASVAASVPRDWNWSTF</sequence>
<accession>A0A084G6G8</accession>
<evidence type="ECO:0000256" key="3">
    <source>
        <dbReference type="ARBA" id="ARBA00022833"/>
    </source>
</evidence>
<dbReference type="EMBL" id="JOWA01000098">
    <property type="protein sequence ID" value="KEZ42930.1"/>
    <property type="molecule type" value="Genomic_DNA"/>
</dbReference>
<evidence type="ECO:0000256" key="1">
    <source>
        <dbReference type="ARBA" id="ARBA00022723"/>
    </source>
</evidence>
<reference evidence="7 8" key="1">
    <citation type="journal article" date="2014" name="Genome Announc.">
        <title>Draft genome sequence of the pathogenic fungus Scedosporium apiospermum.</title>
        <authorList>
            <person name="Vandeputte P."/>
            <person name="Ghamrawi S."/>
            <person name="Rechenmann M."/>
            <person name="Iltis A."/>
            <person name="Giraud S."/>
            <person name="Fleury M."/>
            <person name="Thornton C."/>
            <person name="Delhaes L."/>
            <person name="Meyer W."/>
            <person name="Papon N."/>
            <person name="Bouchara J.P."/>
        </authorList>
    </citation>
    <scope>NUCLEOTIDE SEQUENCE [LARGE SCALE GENOMIC DNA]</scope>
    <source>
        <strain evidence="7 8">IHEM 14462</strain>
    </source>
</reference>
<dbReference type="InterPro" id="IPR013083">
    <property type="entry name" value="Znf_RING/FYVE/PHD"/>
</dbReference>
<evidence type="ECO:0000256" key="2">
    <source>
        <dbReference type="ARBA" id="ARBA00022771"/>
    </source>
</evidence>
<keyword evidence="1" id="KW-0479">Metal-binding</keyword>
<evidence type="ECO:0000313" key="7">
    <source>
        <dbReference type="EMBL" id="KEZ42930.1"/>
    </source>
</evidence>
<dbReference type="PANTHER" id="PTHR23164">
    <property type="entry name" value="EARLY ENDOSOME ANTIGEN 1"/>
    <property type="match status" value="1"/>
</dbReference>
<dbReference type="OrthoDB" id="10018316at2759"/>
<dbReference type="CDD" id="cd15760">
    <property type="entry name" value="FYVE_scVPS27p_like"/>
    <property type="match status" value="1"/>
</dbReference>
<organism evidence="7 8">
    <name type="scientific">Pseudallescheria apiosperma</name>
    <name type="common">Scedosporium apiospermum</name>
    <dbReference type="NCBI Taxonomy" id="563466"/>
    <lineage>
        <taxon>Eukaryota</taxon>
        <taxon>Fungi</taxon>
        <taxon>Dikarya</taxon>
        <taxon>Ascomycota</taxon>
        <taxon>Pezizomycotina</taxon>
        <taxon>Sordariomycetes</taxon>
        <taxon>Hypocreomycetidae</taxon>
        <taxon>Microascales</taxon>
        <taxon>Microascaceae</taxon>
        <taxon>Scedosporium</taxon>
    </lineage>
</organism>
<keyword evidence="3" id="KW-0862">Zinc</keyword>
<dbReference type="SUPFAM" id="SSF57903">
    <property type="entry name" value="FYVE/PHD zinc finger"/>
    <property type="match status" value="1"/>
</dbReference>
<feature type="region of interest" description="Disordered" evidence="5">
    <location>
        <begin position="236"/>
        <end position="261"/>
    </location>
</feature>
<dbReference type="RefSeq" id="XP_016642729.1">
    <property type="nucleotide sequence ID" value="XM_016787714.1"/>
</dbReference>
<feature type="compositionally biased region" description="Low complexity" evidence="5">
    <location>
        <begin position="51"/>
        <end position="67"/>
    </location>
</feature>
<evidence type="ECO:0000256" key="4">
    <source>
        <dbReference type="PROSITE-ProRule" id="PRU00091"/>
    </source>
</evidence>
<dbReference type="GeneID" id="27724448"/>
<feature type="compositionally biased region" description="Polar residues" evidence="5">
    <location>
        <begin position="38"/>
        <end position="50"/>
    </location>
</feature>
<dbReference type="InterPro" id="IPR017455">
    <property type="entry name" value="Znf_FYVE-rel"/>
</dbReference>
<dbReference type="VEuPathDB" id="FungiDB:SAPIO_CDS5376"/>
<evidence type="ECO:0000313" key="8">
    <source>
        <dbReference type="Proteomes" id="UP000028545"/>
    </source>
</evidence>
<comment type="caution">
    <text evidence="7">The sequence shown here is derived from an EMBL/GenBank/DDBJ whole genome shotgun (WGS) entry which is preliminary data.</text>
</comment>
<evidence type="ECO:0000259" key="6">
    <source>
        <dbReference type="PROSITE" id="PS50178"/>
    </source>
</evidence>
<dbReference type="PANTHER" id="PTHR23164:SF30">
    <property type="entry name" value="EARLY ENDOSOME ANTIGEN 1"/>
    <property type="match status" value="1"/>
</dbReference>
<dbReference type="InterPro" id="IPR011011">
    <property type="entry name" value="Znf_FYVE_PHD"/>
</dbReference>
<feature type="domain" description="FYVE-type" evidence="6">
    <location>
        <begin position="178"/>
        <end position="233"/>
    </location>
</feature>
<feature type="compositionally biased region" description="Low complexity" evidence="5">
    <location>
        <begin position="236"/>
        <end position="258"/>
    </location>
</feature>
<protein>
    <recommendedName>
        <fullName evidence="6">FYVE-type domain-containing protein</fullName>
    </recommendedName>
</protein>
<dbReference type="OMA" id="LDQDANY"/>
<keyword evidence="2 4" id="KW-0863">Zinc-finger</keyword>
<dbReference type="KEGG" id="sapo:SAPIO_CDS5376"/>
<keyword evidence="8" id="KW-1185">Reference proteome</keyword>
<gene>
    <name evidence="7" type="ORF">SAPIO_CDS5376</name>
</gene>
<proteinExistence type="predicted"/>
<dbReference type="HOGENOM" id="CLU_082207_1_0_1"/>
<dbReference type="Gene3D" id="3.30.40.10">
    <property type="entry name" value="Zinc/RING finger domain, C3HC4 (zinc finger)"/>
    <property type="match status" value="1"/>
</dbReference>
<dbReference type="PROSITE" id="PS50178">
    <property type="entry name" value="ZF_FYVE"/>
    <property type="match status" value="1"/>
</dbReference>
<dbReference type="GO" id="GO:0008270">
    <property type="term" value="F:zinc ion binding"/>
    <property type="evidence" value="ECO:0007669"/>
    <property type="project" value="UniProtKB-KW"/>
</dbReference>
<evidence type="ECO:0000256" key="5">
    <source>
        <dbReference type="SAM" id="MobiDB-lite"/>
    </source>
</evidence>
<name>A0A084G6G8_PSEDA</name>
<dbReference type="AlphaFoldDB" id="A0A084G6G8"/>
<feature type="region of interest" description="Disordered" evidence="5">
    <location>
        <begin position="26"/>
        <end position="118"/>
    </location>
</feature>
<dbReference type="SMART" id="SM00064">
    <property type="entry name" value="FYVE"/>
    <property type="match status" value="1"/>
</dbReference>
<dbReference type="Proteomes" id="UP000028545">
    <property type="component" value="Unassembled WGS sequence"/>
</dbReference>
<dbReference type="Pfam" id="PF01363">
    <property type="entry name" value="FYVE"/>
    <property type="match status" value="1"/>
</dbReference>
<dbReference type="InterPro" id="IPR000306">
    <property type="entry name" value="Znf_FYVE"/>
</dbReference>
<feature type="compositionally biased region" description="Polar residues" evidence="5">
    <location>
        <begin position="106"/>
        <end position="118"/>
    </location>
</feature>